<dbReference type="GO" id="GO:0004300">
    <property type="term" value="F:enoyl-CoA hydratase activity"/>
    <property type="evidence" value="ECO:0007669"/>
    <property type="project" value="UniProtKB-EC"/>
</dbReference>
<evidence type="ECO:0000256" key="1">
    <source>
        <dbReference type="ARBA" id="ARBA00002994"/>
    </source>
</evidence>
<dbReference type="PROSITE" id="PS00166">
    <property type="entry name" value="ENOYL_COA_HYDRATASE"/>
    <property type="match status" value="1"/>
</dbReference>
<comment type="similarity">
    <text evidence="2 6">Belongs to the enoyl-CoA hydratase/isomerase family.</text>
</comment>
<dbReference type="GO" id="GO:0006631">
    <property type="term" value="P:fatty acid metabolic process"/>
    <property type="evidence" value="ECO:0007669"/>
    <property type="project" value="UniProtKB-KW"/>
</dbReference>
<dbReference type="InterPro" id="IPR014748">
    <property type="entry name" value="Enoyl-CoA_hydra_C"/>
</dbReference>
<comment type="catalytic activity">
    <reaction evidence="4">
        <text>a (3S)-3-hydroxyacyl-CoA = a (2E)-enoyl-CoA + H2O</text>
        <dbReference type="Rhea" id="RHEA:16105"/>
        <dbReference type="ChEBI" id="CHEBI:15377"/>
        <dbReference type="ChEBI" id="CHEBI:57318"/>
        <dbReference type="ChEBI" id="CHEBI:58856"/>
        <dbReference type="EC" id="4.2.1.17"/>
    </reaction>
</comment>
<organism evidence="7 8">
    <name type="scientific">Gordonia desulfuricans</name>
    <dbReference type="NCBI Taxonomy" id="89051"/>
    <lineage>
        <taxon>Bacteria</taxon>
        <taxon>Bacillati</taxon>
        <taxon>Actinomycetota</taxon>
        <taxon>Actinomycetes</taxon>
        <taxon>Mycobacteriales</taxon>
        <taxon>Gordoniaceae</taxon>
        <taxon>Gordonia</taxon>
    </lineage>
</organism>
<evidence type="ECO:0000256" key="5">
    <source>
        <dbReference type="ARBA" id="ARBA00023717"/>
    </source>
</evidence>
<dbReference type="InterPro" id="IPR018376">
    <property type="entry name" value="Enoyl-CoA_hyd/isom_CS"/>
</dbReference>
<dbReference type="Pfam" id="PF00378">
    <property type="entry name" value="ECH_1"/>
    <property type="match status" value="1"/>
</dbReference>
<dbReference type="InterPro" id="IPR001753">
    <property type="entry name" value="Enoyl-CoA_hydra/iso"/>
</dbReference>
<dbReference type="InterPro" id="IPR029045">
    <property type="entry name" value="ClpP/crotonase-like_dom_sf"/>
</dbReference>
<dbReference type="Gene3D" id="1.10.12.10">
    <property type="entry name" value="Lyase 2-enoyl-coa Hydratase, Chain A, domain 2"/>
    <property type="match status" value="1"/>
</dbReference>
<dbReference type="SUPFAM" id="SSF52096">
    <property type="entry name" value="ClpP/crotonase"/>
    <property type="match status" value="1"/>
</dbReference>
<dbReference type="Gene3D" id="3.90.226.10">
    <property type="entry name" value="2-enoyl-CoA Hydratase, Chain A, domain 1"/>
    <property type="match status" value="1"/>
</dbReference>
<keyword evidence="3" id="KW-0276">Fatty acid metabolism</keyword>
<accession>A0A7K3LKP4</accession>
<evidence type="ECO:0000313" key="8">
    <source>
        <dbReference type="Proteomes" id="UP000466307"/>
    </source>
</evidence>
<dbReference type="PANTHER" id="PTHR43802:SF1">
    <property type="entry name" value="IP11341P-RELATED"/>
    <property type="match status" value="1"/>
</dbReference>
<keyword evidence="3" id="KW-0443">Lipid metabolism</keyword>
<proteinExistence type="inferred from homology"/>
<evidence type="ECO:0000313" key="7">
    <source>
        <dbReference type="EMBL" id="NDK88839.1"/>
    </source>
</evidence>
<dbReference type="GO" id="GO:0016853">
    <property type="term" value="F:isomerase activity"/>
    <property type="evidence" value="ECO:0007669"/>
    <property type="project" value="UniProtKB-KW"/>
</dbReference>
<evidence type="ECO:0000256" key="3">
    <source>
        <dbReference type="ARBA" id="ARBA00022832"/>
    </source>
</evidence>
<dbReference type="EMBL" id="JAADZU010000009">
    <property type="protein sequence ID" value="NDK88839.1"/>
    <property type="molecule type" value="Genomic_DNA"/>
</dbReference>
<protein>
    <submittedName>
        <fullName evidence="7">Enoyl-CoA hydratase/isomerase family protein</fullName>
    </submittedName>
</protein>
<reference evidence="7 8" key="1">
    <citation type="submission" date="2020-01" db="EMBL/GenBank/DDBJ databases">
        <title>Investigation of new actinobacteria for the biodesulphurisation of diesel fuel.</title>
        <authorList>
            <person name="Athi Narayanan S.M."/>
        </authorList>
    </citation>
    <scope>NUCLEOTIDE SEQUENCE [LARGE SCALE GENOMIC DNA]</scope>
    <source>
        <strain evidence="7 8">213E</strain>
    </source>
</reference>
<evidence type="ECO:0000256" key="2">
    <source>
        <dbReference type="ARBA" id="ARBA00005254"/>
    </source>
</evidence>
<keyword evidence="7" id="KW-0413">Isomerase</keyword>
<sequence>MTQPLVSNPSTDIVVDDWEPGIRRITINRAPLRNAYRTQTAIEITSAIAQFTTDDTARVLIITGAGGAFCAGGDLTSTYETEHAAAVEFGHGVVIREGMHSVIRALAICEKPVIAMISGPAVAGGLALALACDIRIADATARLGDTSGRVGLLPDEGGAWLFSHAMGTDQALKMLWGNEIYDAQQALELGLLTEVVDDAASATLALARKFAATAPLTTRIVKRLVRNAGVQTLDQSLREAEYAVEIINHTADVAEGISAFVGKRTPKFSGR</sequence>
<comment type="function">
    <text evidence="1">Could possibly oxidize fatty acids using specific components.</text>
</comment>
<gene>
    <name evidence="7" type="ORF">GYA93_04485</name>
</gene>
<dbReference type="RefSeq" id="WP_059036370.1">
    <property type="nucleotide sequence ID" value="NZ_JAADZU010000009.1"/>
</dbReference>
<comment type="caution">
    <text evidence="7">The sequence shown here is derived from an EMBL/GenBank/DDBJ whole genome shotgun (WGS) entry which is preliminary data.</text>
</comment>
<evidence type="ECO:0000256" key="6">
    <source>
        <dbReference type="RuleBase" id="RU003707"/>
    </source>
</evidence>
<dbReference type="PANTHER" id="PTHR43802">
    <property type="entry name" value="ENOYL-COA HYDRATASE"/>
    <property type="match status" value="1"/>
</dbReference>
<dbReference type="Proteomes" id="UP000466307">
    <property type="component" value="Unassembled WGS sequence"/>
</dbReference>
<evidence type="ECO:0000256" key="4">
    <source>
        <dbReference type="ARBA" id="ARBA00023709"/>
    </source>
</evidence>
<keyword evidence="8" id="KW-1185">Reference proteome</keyword>
<dbReference type="CDD" id="cd06558">
    <property type="entry name" value="crotonase-like"/>
    <property type="match status" value="1"/>
</dbReference>
<name>A0A7K3LKP4_9ACTN</name>
<comment type="catalytic activity">
    <reaction evidence="5">
        <text>a 4-saturated-(3S)-3-hydroxyacyl-CoA = a (3E)-enoyl-CoA + H2O</text>
        <dbReference type="Rhea" id="RHEA:20724"/>
        <dbReference type="ChEBI" id="CHEBI:15377"/>
        <dbReference type="ChEBI" id="CHEBI:58521"/>
        <dbReference type="ChEBI" id="CHEBI:137480"/>
        <dbReference type="EC" id="4.2.1.17"/>
    </reaction>
</comment>
<dbReference type="AlphaFoldDB" id="A0A7K3LKP4"/>